<feature type="transmembrane region" description="Helical" evidence="10">
    <location>
        <begin position="163"/>
        <end position="183"/>
    </location>
</feature>
<feature type="domain" description="Histidine kinase" evidence="11">
    <location>
        <begin position="245"/>
        <end position="439"/>
    </location>
</feature>
<keyword evidence="10" id="KW-1133">Transmembrane helix</keyword>
<dbReference type="InterPro" id="IPR036097">
    <property type="entry name" value="HisK_dim/P_sf"/>
</dbReference>
<sequence length="450" mass="48075">MTRPRWRAPRLATQFALLLLISLLAINAIAALVLAREGTGFDRAVRVQRDMGRLVALVAALEDVDRATGTEILSHSSTGYTRFSVATGPITPADGQAVPDVERAIAAELPGREIHVVDAGEIPSGRDALFLMSLRLNTGAFSGQWLNTLVYPLPASTAWWQKIGFFVPLVASVVGTMAVALVLTGRMTRPLRDLAAAARAAGRGDHGARVRQTGARELQEVASAFNRMQRDIADFDAERTRMLAAIGHDLRTPITGLRIRAEMVEDDENREAMIRTLDDMTVMANDLLQYARQIHRGEQPRTTDLSALVAALCRERGMDVAAGPSVIATVRRVGISRAIGNLLDNAIRYAGAADVRVTRDGGQVIVAVEDRGPGIDPAILDAVTKPFFRGEASRNQDTGGTGLGLAIASTIVRDHGGELTLANREGGGLSVRIALPGSDLAVDHDGDAPL</sequence>
<dbReference type="PANTHER" id="PTHR44936:SF10">
    <property type="entry name" value="SENSOR PROTEIN RSTB"/>
    <property type="match status" value="1"/>
</dbReference>
<keyword evidence="8" id="KW-0418">Kinase</keyword>
<keyword evidence="9 13" id="KW-0067">ATP-binding</keyword>
<feature type="domain" description="HAMP" evidence="12">
    <location>
        <begin position="185"/>
        <end position="237"/>
    </location>
</feature>
<dbReference type="Pfam" id="PF00672">
    <property type="entry name" value="HAMP"/>
    <property type="match status" value="1"/>
</dbReference>
<protein>
    <recommendedName>
        <fullName evidence="3">histidine kinase</fullName>
        <ecNumber evidence="3">2.7.13.3</ecNumber>
    </recommendedName>
</protein>
<keyword evidence="6" id="KW-0808">Transferase</keyword>
<dbReference type="InterPro" id="IPR003594">
    <property type="entry name" value="HATPase_dom"/>
</dbReference>
<evidence type="ECO:0000256" key="5">
    <source>
        <dbReference type="ARBA" id="ARBA00022553"/>
    </source>
</evidence>
<dbReference type="Pfam" id="PF00512">
    <property type="entry name" value="HisKA"/>
    <property type="match status" value="1"/>
</dbReference>
<reference evidence="14" key="1">
    <citation type="journal article" date="2019" name="Int. J. Syst. Evol. Microbiol.">
        <title>The Global Catalogue of Microorganisms (GCM) 10K type strain sequencing project: providing services to taxonomists for standard genome sequencing and annotation.</title>
        <authorList>
            <consortium name="The Broad Institute Genomics Platform"/>
            <consortium name="The Broad Institute Genome Sequencing Center for Infectious Disease"/>
            <person name="Wu L."/>
            <person name="Ma J."/>
        </authorList>
    </citation>
    <scope>NUCLEOTIDE SEQUENCE [LARGE SCALE GENOMIC DNA]</scope>
    <source>
        <strain evidence="14">KCTC 52239</strain>
    </source>
</reference>
<dbReference type="PANTHER" id="PTHR44936">
    <property type="entry name" value="SENSOR PROTEIN CREC"/>
    <property type="match status" value="1"/>
</dbReference>
<evidence type="ECO:0000256" key="4">
    <source>
        <dbReference type="ARBA" id="ARBA00022475"/>
    </source>
</evidence>
<evidence type="ECO:0000256" key="6">
    <source>
        <dbReference type="ARBA" id="ARBA00022679"/>
    </source>
</evidence>
<evidence type="ECO:0000259" key="12">
    <source>
        <dbReference type="PROSITE" id="PS50885"/>
    </source>
</evidence>
<dbReference type="SUPFAM" id="SSF55874">
    <property type="entry name" value="ATPase domain of HSP90 chaperone/DNA topoisomerase II/histidine kinase"/>
    <property type="match status" value="1"/>
</dbReference>
<comment type="subcellular location">
    <subcellularLocation>
        <location evidence="2">Cell membrane</location>
        <topology evidence="2">Multi-pass membrane protein</topology>
    </subcellularLocation>
</comment>
<evidence type="ECO:0000313" key="13">
    <source>
        <dbReference type="EMBL" id="MFC3169596.1"/>
    </source>
</evidence>
<evidence type="ECO:0000256" key="2">
    <source>
        <dbReference type="ARBA" id="ARBA00004651"/>
    </source>
</evidence>
<dbReference type="PRINTS" id="PR00344">
    <property type="entry name" value="BCTRLSENSOR"/>
</dbReference>
<gene>
    <name evidence="13" type="ORF">ACFOD7_16210</name>
</gene>
<evidence type="ECO:0000256" key="3">
    <source>
        <dbReference type="ARBA" id="ARBA00012438"/>
    </source>
</evidence>
<dbReference type="SMART" id="SM00304">
    <property type="entry name" value="HAMP"/>
    <property type="match status" value="1"/>
</dbReference>
<comment type="catalytic activity">
    <reaction evidence="1">
        <text>ATP + protein L-histidine = ADP + protein N-phospho-L-histidine.</text>
        <dbReference type="EC" id="2.7.13.3"/>
    </reaction>
</comment>
<dbReference type="CDD" id="cd00082">
    <property type="entry name" value="HisKA"/>
    <property type="match status" value="1"/>
</dbReference>
<keyword evidence="10" id="KW-0472">Membrane</keyword>
<evidence type="ECO:0000256" key="1">
    <source>
        <dbReference type="ARBA" id="ARBA00000085"/>
    </source>
</evidence>
<dbReference type="Pfam" id="PF02518">
    <property type="entry name" value="HATPase_c"/>
    <property type="match status" value="1"/>
</dbReference>
<evidence type="ECO:0000313" key="14">
    <source>
        <dbReference type="Proteomes" id="UP001595557"/>
    </source>
</evidence>
<accession>A0ABV7ING1</accession>
<evidence type="ECO:0000256" key="8">
    <source>
        <dbReference type="ARBA" id="ARBA00022777"/>
    </source>
</evidence>
<dbReference type="InterPro" id="IPR036890">
    <property type="entry name" value="HATPase_C_sf"/>
</dbReference>
<keyword evidence="4" id="KW-1003">Cell membrane</keyword>
<dbReference type="PROSITE" id="PS50109">
    <property type="entry name" value="HIS_KIN"/>
    <property type="match status" value="1"/>
</dbReference>
<dbReference type="Gene3D" id="1.10.8.500">
    <property type="entry name" value="HAMP domain in histidine kinase"/>
    <property type="match status" value="1"/>
</dbReference>
<dbReference type="SUPFAM" id="SSF47384">
    <property type="entry name" value="Homodimeric domain of signal transducing histidine kinase"/>
    <property type="match status" value="1"/>
</dbReference>
<dbReference type="PROSITE" id="PS50885">
    <property type="entry name" value="HAMP"/>
    <property type="match status" value="1"/>
</dbReference>
<evidence type="ECO:0000256" key="7">
    <source>
        <dbReference type="ARBA" id="ARBA00022741"/>
    </source>
</evidence>
<dbReference type="SMART" id="SM00388">
    <property type="entry name" value="HisKA"/>
    <property type="match status" value="1"/>
</dbReference>
<dbReference type="EMBL" id="JBHRTE010000078">
    <property type="protein sequence ID" value="MFC3169596.1"/>
    <property type="molecule type" value="Genomic_DNA"/>
</dbReference>
<dbReference type="Gene3D" id="3.30.565.10">
    <property type="entry name" value="Histidine kinase-like ATPase, C-terminal domain"/>
    <property type="match status" value="1"/>
</dbReference>
<dbReference type="RefSeq" id="WP_207470926.1">
    <property type="nucleotide sequence ID" value="NZ_JAFNAW010000056.1"/>
</dbReference>
<keyword evidence="7" id="KW-0547">Nucleotide-binding</keyword>
<dbReference type="Proteomes" id="UP001595557">
    <property type="component" value="Unassembled WGS sequence"/>
</dbReference>
<dbReference type="InterPro" id="IPR004358">
    <property type="entry name" value="Sig_transdc_His_kin-like_C"/>
</dbReference>
<keyword evidence="14" id="KW-1185">Reference proteome</keyword>
<dbReference type="InterPro" id="IPR050980">
    <property type="entry name" value="2C_sensor_his_kinase"/>
</dbReference>
<evidence type="ECO:0000256" key="10">
    <source>
        <dbReference type="SAM" id="Phobius"/>
    </source>
</evidence>
<dbReference type="SMART" id="SM00387">
    <property type="entry name" value="HATPase_c"/>
    <property type="match status" value="1"/>
</dbReference>
<evidence type="ECO:0000259" key="11">
    <source>
        <dbReference type="PROSITE" id="PS50109"/>
    </source>
</evidence>
<dbReference type="Gene3D" id="1.10.287.130">
    <property type="match status" value="1"/>
</dbReference>
<keyword evidence="5" id="KW-0597">Phosphoprotein</keyword>
<proteinExistence type="predicted"/>
<dbReference type="GO" id="GO:0005524">
    <property type="term" value="F:ATP binding"/>
    <property type="evidence" value="ECO:0007669"/>
    <property type="project" value="UniProtKB-KW"/>
</dbReference>
<evidence type="ECO:0000256" key="9">
    <source>
        <dbReference type="ARBA" id="ARBA00022840"/>
    </source>
</evidence>
<dbReference type="InterPro" id="IPR005467">
    <property type="entry name" value="His_kinase_dom"/>
</dbReference>
<dbReference type="InterPro" id="IPR003661">
    <property type="entry name" value="HisK_dim/P_dom"/>
</dbReference>
<dbReference type="EC" id="2.7.13.3" evidence="3"/>
<keyword evidence="10" id="KW-0812">Transmembrane</keyword>
<comment type="caution">
    <text evidence="13">The sequence shown here is derived from an EMBL/GenBank/DDBJ whole genome shotgun (WGS) entry which is preliminary data.</text>
</comment>
<name>A0ABV7ING1_9RHOB</name>
<dbReference type="SUPFAM" id="SSF158472">
    <property type="entry name" value="HAMP domain-like"/>
    <property type="match status" value="1"/>
</dbReference>
<dbReference type="InterPro" id="IPR003660">
    <property type="entry name" value="HAMP_dom"/>
</dbReference>
<organism evidence="13 14">
    <name type="scientific">Paracoccus fontiphilus</name>
    <dbReference type="NCBI Taxonomy" id="1815556"/>
    <lineage>
        <taxon>Bacteria</taxon>
        <taxon>Pseudomonadati</taxon>
        <taxon>Pseudomonadota</taxon>
        <taxon>Alphaproteobacteria</taxon>
        <taxon>Rhodobacterales</taxon>
        <taxon>Paracoccaceae</taxon>
        <taxon>Paracoccus</taxon>
    </lineage>
</organism>